<evidence type="ECO:0000256" key="1">
    <source>
        <dbReference type="SAM" id="MobiDB-lite"/>
    </source>
</evidence>
<protein>
    <submittedName>
        <fullName evidence="2">DUF4023 domain-containing protein</fullName>
    </submittedName>
</protein>
<evidence type="ECO:0000313" key="3">
    <source>
        <dbReference type="Proteomes" id="UP000450917"/>
    </source>
</evidence>
<feature type="region of interest" description="Disordered" evidence="1">
    <location>
        <begin position="1"/>
        <end position="48"/>
    </location>
</feature>
<feature type="compositionally biased region" description="Basic and acidic residues" evidence="1">
    <location>
        <begin position="14"/>
        <end position="39"/>
    </location>
</feature>
<dbReference type="Pfam" id="PF13215">
    <property type="entry name" value="DUF4023"/>
    <property type="match status" value="1"/>
</dbReference>
<organism evidence="2 3">
    <name type="scientific">Paenibacillus validus</name>
    <dbReference type="NCBI Taxonomy" id="44253"/>
    <lineage>
        <taxon>Bacteria</taxon>
        <taxon>Bacillati</taxon>
        <taxon>Bacillota</taxon>
        <taxon>Bacilli</taxon>
        <taxon>Bacillales</taxon>
        <taxon>Paenibacillaceae</taxon>
        <taxon>Paenibacillus</taxon>
    </lineage>
</organism>
<dbReference type="AlphaFoldDB" id="A0A7X2Z7H3"/>
<proteinExistence type="predicted"/>
<dbReference type="RefSeq" id="WP_127605805.1">
    <property type="nucleotide sequence ID" value="NZ_JARTHJ010000157.1"/>
</dbReference>
<sequence>MRDDLKGTTGEFVAKLHDTQAKDEKNREHQGKGDPEKMLASKKHLNGG</sequence>
<dbReference type="EMBL" id="WNZX01000002">
    <property type="protein sequence ID" value="MUG69677.1"/>
    <property type="molecule type" value="Genomic_DNA"/>
</dbReference>
<dbReference type="Proteomes" id="UP000450917">
    <property type="component" value="Unassembled WGS sequence"/>
</dbReference>
<comment type="caution">
    <text evidence="2">The sequence shown here is derived from an EMBL/GenBank/DDBJ whole genome shotgun (WGS) entry which is preliminary data.</text>
</comment>
<name>A0A7X2Z7H3_9BACL</name>
<gene>
    <name evidence="2" type="ORF">GNP93_03190</name>
</gene>
<reference evidence="2 3" key="1">
    <citation type="submission" date="2019-11" db="EMBL/GenBank/DDBJ databases">
        <title>Draft genome sequences of five Paenibacillus species of dairy origin.</title>
        <authorList>
            <person name="Olajide A.M."/>
            <person name="Chen S."/>
            <person name="Lapointe G."/>
        </authorList>
    </citation>
    <scope>NUCLEOTIDE SEQUENCE [LARGE SCALE GENOMIC DNA]</scope>
    <source>
        <strain evidence="2 3">2CS3</strain>
    </source>
</reference>
<accession>A0A7X2Z7H3</accession>
<dbReference type="InterPro" id="IPR025097">
    <property type="entry name" value="DUF4023"/>
</dbReference>
<keyword evidence="3" id="KW-1185">Reference proteome</keyword>
<evidence type="ECO:0000313" key="2">
    <source>
        <dbReference type="EMBL" id="MUG69677.1"/>
    </source>
</evidence>